<dbReference type="EMBL" id="AJ783705">
    <property type="protein sequence ID" value="CAH04000.1"/>
    <property type="molecule type" value="Genomic_DNA"/>
</dbReference>
<dbReference type="InterPro" id="IPR018357">
    <property type="entry name" value="Hexapep_transf_CS"/>
</dbReference>
<dbReference type="PROSITE" id="PS00101">
    <property type="entry name" value="HEXAPEP_TRANSFERASES"/>
    <property type="match status" value="1"/>
</dbReference>
<name>Q4H130_ECOLX</name>
<organism evidence="4">
    <name type="scientific">Escherichia coli</name>
    <dbReference type="NCBI Taxonomy" id="562"/>
    <lineage>
        <taxon>Bacteria</taxon>
        <taxon>Pseudomonadati</taxon>
        <taxon>Pseudomonadota</taxon>
        <taxon>Gammaproteobacteria</taxon>
        <taxon>Enterobacterales</taxon>
        <taxon>Enterobacteriaceae</taxon>
        <taxon>Escherichia</taxon>
    </lineage>
</organism>
<dbReference type="RefSeq" id="WP_016235118.1">
    <property type="nucleotide sequence ID" value="NZ_BGQS01000016.1"/>
</dbReference>
<dbReference type="CDD" id="cd04647">
    <property type="entry name" value="LbH_MAT_like"/>
    <property type="match status" value="1"/>
</dbReference>
<dbReference type="InterPro" id="IPR051159">
    <property type="entry name" value="Hexapeptide_acetyltransf"/>
</dbReference>
<dbReference type="PANTHER" id="PTHR23416:SF78">
    <property type="entry name" value="LIPOPOLYSACCHARIDE BIOSYNTHESIS O-ACETYL TRANSFERASE WBBJ-RELATED"/>
    <property type="match status" value="1"/>
</dbReference>
<proteinExistence type="predicted"/>
<evidence type="ECO:0000256" key="3">
    <source>
        <dbReference type="SAM" id="MobiDB-lite"/>
    </source>
</evidence>
<keyword evidence="2" id="KW-0677">Repeat</keyword>
<reference evidence="4" key="1">
    <citation type="journal article" date="2007" name="J. Biol. Chem.">
        <title>Biochemical characterization of the polysialic acid-specific O-acetyltransferase NeuO of Escherichia coli K1.</title>
        <authorList>
            <person name="Bergfeld A.K."/>
            <person name="Claus H."/>
            <person name="Vogel U."/>
            <person name="Muhlenhoff M."/>
        </authorList>
    </citation>
    <scope>NUCLEOTIDE SEQUENCE</scope>
</reference>
<sequence>MLRLKTQDSRLKTQDSRLKTQDSRLKTQDSRLKTQDSRLKTQDSFSVDDNGSGNVFVCGDLVNSKENKVQFNGNNNKLIIEDDVECRWLTVIFRGDNNYVRIHKNSKIKGDIVATKGSKVIIGRRTTIGAGFEVVTDKCNVTIGHDCMIARDVILRASDGHPIFDIHSKKRINWAKDIIISSYVWVGRNVSIMKGVSVGSGSVIGYGSIVTKDVPSMCAAAGNPAKIIKRNIIWARTDKAELISDDKRCSSYHAKLTQ</sequence>
<accession>Q4H130</accession>
<protein>
    <submittedName>
        <fullName evidence="4">O-acetyl transferase</fullName>
    </submittedName>
</protein>
<feature type="compositionally biased region" description="Basic and acidic residues" evidence="3">
    <location>
        <begin position="1"/>
        <end position="41"/>
    </location>
</feature>
<dbReference type="AlphaFoldDB" id="Q4H130"/>
<evidence type="ECO:0000313" key="4">
    <source>
        <dbReference type="EMBL" id="CAH04000.1"/>
    </source>
</evidence>
<dbReference type="InterPro" id="IPR011004">
    <property type="entry name" value="Trimer_LpxA-like_sf"/>
</dbReference>
<keyword evidence="1 4" id="KW-0808">Transferase</keyword>
<dbReference type="FunFam" id="2.160.10.10:FF:000043">
    <property type="entry name" value="K1 capsule O-acetyltransferase"/>
    <property type="match status" value="1"/>
</dbReference>
<dbReference type="GO" id="GO:0016747">
    <property type="term" value="F:acyltransferase activity, transferring groups other than amino-acyl groups"/>
    <property type="evidence" value="ECO:0007669"/>
    <property type="project" value="UniProtKB-ARBA"/>
</dbReference>
<dbReference type="PANTHER" id="PTHR23416">
    <property type="entry name" value="SIALIC ACID SYNTHASE-RELATED"/>
    <property type="match status" value="1"/>
</dbReference>
<gene>
    <name evidence="4" type="primary">neuO</name>
</gene>
<dbReference type="SUPFAM" id="SSF51161">
    <property type="entry name" value="Trimeric LpxA-like enzymes"/>
    <property type="match status" value="1"/>
</dbReference>
<evidence type="ECO:0000256" key="2">
    <source>
        <dbReference type="ARBA" id="ARBA00022737"/>
    </source>
</evidence>
<evidence type="ECO:0000256" key="1">
    <source>
        <dbReference type="ARBA" id="ARBA00022679"/>
    </source>
</evidence>
<feature type="region of interest" description="Disordered" evidence="3">
    <location>
        <begin position="1"/>
        <end position="46"/>
    </location>
</feature>
<dbReference type="Gene3D" id="2.160.10.10">
    <property type="entry name" value="Hexapeptide repeat proteins"/>
    <property type="match status" value="1"/>
</dbReference>
<dbReference type="PATRIC" id="fig|562.7423.peg.4058"/>